<organism evidence="2 3">
    <name type="scientific">Centaurea solstitialis</name>
    <name type="common">yellow star-thistle</name>
    <dbReference type="NCBI Taxonomy" id="347529"/>
    <lineage>
        <taxon>Eukaryota</taxon>
        <taxon>Viridiplantae</taxon>
        <taxon>Streptophyta</taxon>
        <taxon>Embryophyta</taxon>
        <taxon>Tracheophyta</taxon>
        <taxon>Spermatophyta</taxon>
        <taxon>Magnoliopsida</taxon>
        <taxon>eudicotyledons</taxon>
        <taxon>Gunneridae</taxon>
        <taxon>Pentapetalae</taxon>
        <taxon>asterids</taxon>
        <taxon>campanulids</taxon>
        <taxon>Asterales</taxon>
        <taxon>Asteraceae</taxon>
        <taxon>Carduoideae</taxon>
        <taxon>Cardueae</taxon>
        <taxon>Centaureinae</taxon>
        <taxon>Centaurea</taxon>
    </lineage>
</organism>
<evidence type="ECO:0000313" key="2">
    <source>
        <dbReference type="EMBL" id="KAJ9561769.1"/>
    </source>
</evidence>
<dbReference type="Proteomes" id="UP001172457">
    <property type="component" value="Chromosome 2"/>
</dbReference>
<name>A0AA38WSA6_9ASTR</name>
<feature type="compositionally biased region" description="Polar residues" evidence="1">
    <location>
        <begin position="13"/>
        <end position="23"/>
    </location>
</feature>
<dbReference type="AlphaFoldDB" id="A0AA38WSA6"/>
<reference evidence="2" key="1">
    <citation type="submission" date="2023-03" db="EMBL/GenBank/DDBJ databases">
        <title>Chromosome-scale reference genome and RAD-based genetic map of yellow starthistle (Centaurea solstitialis) reveal putative structural variation and QTLs associated with invader traits.</title>
        <authorList>
            <person name="Reatini B."/>
            <person name="Cang F.A."/>
            <person name="Jiang Q."/>
            <person name="Mckibben M.T.W."/>
            <person name="Barker M.S."/>
            <person name="Rieseberg L.H."/>
            <person name="Dlugosch K.M."/>
        </authorList>
    </citation>
    <scope>NUCLEOTIDE SEQUENCE</scope>
    <source>
        <strain evidence="2">CAN-66</strain>
        <tissue evidence="2">Leaf</tissue>
    </source>
</reference>
<evidence type="ECO:0000313" key="3">
    <source>
        <dbReference type="Proteomes" id="UP001172457"/>
    </source>
</evidence>
<proteinExistence type="predicted"/>
<gene>
    <name evidence="2" type="ORF">OSB04_006929</name>
</gene>
<feature type="region of interest" description="Disordered" evidence="1">
    <location>
        <begin position="1"/>
        <end position="26"/>
    </location>
</feature>
<evidence type="ECO:0000256" key="1">
    <source>
        <dbReference type="SAM" id="MobiDB-lite"/>
    </source>
</evidence>
<keyword evidence="3" id="KW-1185">Reference proteome</keyword>
<protein>
    <submittedName>
        <fullName evidence="2">Uncharacterized protein</fullName>
    </submittedName>
</protein>
<comment type="caution">
    <text evidence="2">The sequence shown here is derived from an EMBL/GenBank/DDBJ whole genome shotgun (WGS) entry which is preliminary data.</text>
</comment>
<accession>A0AA38WSA6</accession>
<sequence>MTRSRKRQETMDNSKSNIESPKSATIRRAQIKASKRVKGMKSMPTKLDKLNTRTSPKCLYETITGLNQKLKDAIKDMGLECLLAMRLNWVPVKMGFYVVNKLNTDKMAIDLPQGSIPITKKSIHDILRLLIGGIGIMSLNDVK</sequence>
<dbReference type="EMBL" id="JARYMX010000002">
    <property type="protein sequence ID" value="KAJ9561769.1"/>
    <property type="molecule type" value="Genomic_DNA"/>
</dbReference>